<name>A0A8D4VMN2_9GAMM</name>
<accession>A0A8D4VMN2</accession>
<evidence type="ECO:0000259" key="1">
    <source>
        <dbReference type="PROSITE" id="PS50943"/>
    </source>
</evidence>
<dbReference type="KEGG" id="moz:MoryE10_09770"/>
<dbReference type="PROSITE" id="PS50943">
    <property type="entry name" value="HTH_CROC1"/>
    <property type="match status" value="1"/>
</dbReference>
<reference evidence="2" key="1">
    <citation type="submission" date="2019-06" db="EMBL/GenBank/DDBJ databases">
        <title>Complete genome sequence of Methylogaea oryzae strain JCM16910.</title>
        <authorList>
            <person name="Asakawa S."/>
        </authorList>
    </citation>
    <scope>NUCLEOTIDE SEQUENCE</scope>
    <source>
        <strain evidence="2">E10</strain>
    </source>
</reference>
<dbReference type="GO" id="GO:0003677">
    <property type="term" value="F:DNA binding"/>
    <property type="evidence" value="ECO:0007669"/>
    <property type="project" value="InterPro"/>
</dbReference>
<feature type="domain" description="HTH cro/C1-type" evidence="1">
    <location>
        <begin position="28"/>
        <end position="67"/>
    </location>
</feature>
<proteinExistence type="predicted"/>
<dbReference type="InterPro" id="IPR010982">
    <property type="entry name" value="Lambda_DNA-bd_dom_sf"/>
</dbReference>
<dbReference type="SUPFAM" id="SSF47413">
    <property type="entry name" value="lambda repressor-like DNA-binding domains"/>
    <property type="match status" value="1"/>
</dbReference>
<evidence type="ECO:0000313" key="2">
    <source>
        <dbReference type="EMBL" id="BBL70371.1"/>
    </source>
</evidence>
<organism evidence="2 3">
    <name type="scientific">Methylogaea oryzae</name>
    <dbReference type="NCBI Taxonomy" id="1295382"/>
    <lineage>
        <taxon>Bacteria</taxon>
        <taxon>Pseudomonadati</taxon>
        <taxon>Pseudomonadota</taxon>
        <taxon>Gammaproteobacteria</taxon>
        <taxon>Methylococcales</taxon>
        <taxon>Methylococcaceae</taxon>
        <taxon>Methylogaea</taxon>
    </lineage>
</organism>
<evidence type="ECO:0000313" key="3">
    <source>
        <dbReference type="Proteomes" id="UP000824988"/>
    </source>
</evidence>
<protein>
    <recommendedName>
        <fullName evidence="1">HTH cro/C1-type domain-containing protein</fullName>
    </recommendedName>
</protein>
<sequence>MPTNNELKTPFLERLALLIGDEEPYAWARRTGIPKSGFWAIWSGASMPQKKTLAKIETATGASPDWLLHGLGEPPPAVRQRIEQPLGESVPVAYTAKEGGLNSDRNLEYRAAHGQLDMERLALAIETVEEGLRVTKRTMASDKKAELVAAVYDLFEEERTPAMKERVLRLVKSAA</sequence>
<dbReference type="AlphaFoldDB" id="A0A8D4VMN2"/>
<keyword evidence="3" id="KW-1185">Reference proteome</keyword>
<dbReference type="Proteomes" id="UP000824988">
    <property type="component" value="Chromosome"/>
</dbReference>
<dbReference type="InterPro" id="IPR001387">
    <property type="entry name" value="Cro/C1-type_HTH"/>
</dbReference>
<dbReference type="EMBL" id="AP019782">
    <property type="protein sequence ID" value="BBL70371.1"/>
    <property type="molecule type" value="Genomic_DNA"/>
</dbReference>
<gene>
    <name evidence="2" type="ORF">MoryE10_09770</name>
</gene>
<dbReference type="RefSeq" id="WP_156302742.1">
    <property type="nucleotide sequence ID" value="NZ_AP019782.1"/>
</dbReference>